<feature type="region of interest" description="Disordered" evidence="1">
    <location>
        <begin position="67"/>
        <end position="101"/>
    </location>
</feature>
<dbReference type="PANTHER" id="PTHR36045:SF2">
    <property type="entry name" value="OS04G0558500 PROTEIN"/>
    <property type="match status" value="1"/>
</dbReference>
<evidence type="ECO:0000313" key="2">
    <source>
        <dbReference type="EMBL" id="KAF3441344.1"/>
    </source>
</evidence>
<evidence type="ECO:0000313" key="3">
    <source>
        <dbReference type="Proteomes" id="UP000796880"/>
    </source>
</evidence>
<dbReference type="OrthoDB" id="781564at2759"/>
<gene>
    <name evidence="2" type="ORF">FNV43_RR15258</name>
</gene>
<protein>
    <submittedName>
        <fullName evidence="2">Uncharacterized protein</fullName>
    </submittedName>
</protein>
<proteinExistence type="predicted"/>
<comment type="caution">
    <text evidence="2">The sequence shown here is derived from an EMBL/GenBank/DDBJ whole genome shotgun (WGS) entry which is preliminary data.</text>
</comment>
<dbReference type="PANTHER" id="PTHR36045">
    <property type="entry name" value="OS04G0558500 PROTEIN"/>
    <property type="match status" value="1"/>
</dbReference>
<dbReference type="Proteomes" id="UP000796880">
    <property type="component" value="Unassembled WGS sequence"/>
</dbReference>
<accession>A0A8K0E8E8</accession>
<dbReference type="EMBL" id="VOIH02000007">
    <property type="protein sequence ID" value="KAF3441344.1"/>
    <property type="molecule type" value="Genomic_DNA"/>
</dbReference>
<evidence type="ECO:0000256" key="1">
    <source>
        <dbReference type="SAM" id="MobiDB-lite"/>
    </source>
</evidence>
<organism evidence="2 3">
    <name type="scientific">Rhamnella rubrinervis</name>
    <dbReference type="NCBI Taxonomy" id="2594499"/>
    <lineage>
        <taxon>Eukaryota</taxon>
        <taxon>Viridiplantae</taxon>
        <taxon>Streptophyta</taxon>
        <taxon>Embryophyta</taxon>
        <taxon>Tracheophyta</taxon>
        <taxon>Spermatophyta</taxon>
        <taxon>Magnoliopsida</taxon>
        <taxon>eudicotyledons</taxon>
        <taxon>Gunneridae</taxon>
        <taxon>Pentapetalae</taxon>
        <taxon>rosids</taxon>
        <taxon>fabids</taxon>
        <taxon>Rosales</taxon>
        <taxon>Rhamnaceae</taxon>
        <taxon>rhamnoid group</taxon>
        <taxon>Rhamneae</taxon>
        <taxon>Rhamnella</taxon>
    </lineage>
</organism>
<name>A0A8K0E8E8_9ROSA</name>
<reference evidence="2" key="1">
    <citation type="submission" date="2020-03" db="EMBL/GenBank/DDBJ databases">
        <title>A high-quality chromosome-level genome assembly of a woody plant with both climbing and erect habits, Rhamnella rubrinervis.</title>
        <authorList>
            <person name="Lu Z."/>
            <person name="Yang Y."/>
            <person name="Zhu X."/>
            <person name="Sun Y."/>
        </authorList>
    </citation>
    <scope>NUCLEOTIDE SEQUENCE</scope>
    <source>
        <strain evidence="2">BYM</strain>
        <tissue evidence="2">Leaf</tissue>
    </source>
</reference>
<dbReference type="AlphaFoldDB" id="A0A8K0E8E8"/>
<keyword evidence="3" id="KW-1185">Reference proteome</keyword>
<sequence length="161" mass="17964">MTSNESQQGLETQIEIRGSEIEFQEADPEELEKLEMEVKEMAQKILQYRATLPDQLKDTLASVLAAHRPVFPEGSEPGTSGDPKPGQVPYDNGTFLEDGDHATSEKIQLLKAKLSDNASAMPIVLKRMQECISQIDKLDSKNRIIHPAFKGKRLTDQAYIP</sequence>